<dbReference type="SUPFAM" id="SSF52540">
    <property type="entry name" value="P-loop containing nucleoside triphosphate hydrolases"/>
    <property type="match status" value="1"/>
</dbReference>
<accession>A0A6J5SIK2</accession>
<evidence type="ECO:0000256" key="1">
    <source>
        <dbReference type="ARBA" id="ARBA00022741"/>
    </source>
</evidence>
<dbReference type="EMBL" id="LR798403">
    <property type="protein sequence ID" value="CAB5229483.1"/>
    <property type="molecule type" value="Genomic_DNA"/>
</dbReference>
<dbReference type="Gene3D" id="3.40.50.300">
    <property type="entry name" value="P-loop containing nucleotide triphosphate hydrolases"/>
    <property type="match status" value="1"/>
</dbReference>
<dbReference type="Gene3D" id="3.30.420.240">
    <property type="match status" value="1"/>
</dbReference>
<proteinExistence type="predicted"/>
<gene>
    <name evidence="4" type="ORF">UFOVP1466_29</name>
    <name evidence="5" type="ORF">UFOVP1554_19</name>
</gene>
<keyword evidence="2" id="KW-0067">ATP-binding</keyword>
<dbReference type="EMBL" id="LR797415">
    <property type="protein sequence ID" value="CAB4214192.1"/>
    <property type="molecule type" value="Genomic_DNA"/>
</dbReference>
<evidence type="ECO:0000259" key="3">
    <source>
        <dbReference type="Pfam" id="PF05127"/>
    </source>
</evidence>
<evidence type="ECO:0000313" key="5">
    <source>
        <dbReference type="EMBL" id="CAB5229483.1"/>
    </source>
</evidence>
<sequence length="469" mass="51991">MSKENVFALWVDRYQPDPVLFVQEVLGVDPDEWQIKFLRAIARGDRKISVRSGHGVGKSTASSWAMLWYFMTRSPVKVVVTAPTSSQLYDAMFAELKRWINAMPLPLQQLLTVKQERIEFNAAPTEMFISARTSRAEQPEALQGIHSENVMLVADEASGVPEQVFEAAAGSMSGHNAVTLLLGNPVRSSGFFYDTHTRLADEWTTFQVSCLDSPRVSDEYVKEMAMRYGEESNVYRIRVVGEFPKGDDDTVIAMDLLESALNRDVAASEYAPMVWGLDVARFGSDRSALCKRQGNAVTEAIKTWKNLDLMQLTGAVVAEYQALAPSAQPKEILVDSIGLGAGVVDRLRELGLPARGINVSESPAMGGTYRNLKAELWYRARAWLEARDCKIPRDDVLVNELATVRYSFTSNGKIAIEGKDEIKRRGLPSPDKADAFVLTFASDAVMGMYGSSGSNKWSQPLRRNLSRVA</sequence>
<protein>
    <recommendedName>
        <fullName evidence="3">TcmA/NAT10 helicase domain-containing protein</fullName>
    </recommendedName>
</protein>
<dbReference type="GO" id="GO:0005524">
    <property type="term" value="F:ATP binding"/>
    <property type="evidence" value="ECO:0007669"/>
    <property type="project" value="UniProtKB-KW"/>
</dbReference>
<evidence type="ECO:0000313" key="4">
    <source>
        <dbReference type="EMBL" id="CAB4214192.1"/>
    </source>
</evidence>
<keyword evidence="1" id="KW-0547">Nucleotide-binding</keyword>
<reference evidence="4" key="1">
    <citation type="submission" date="2020-05" db="EMBL/GenBank/DDBJ databases">
        <authorList>
            <person name="Chiriac C."/>
            <person name="Salcher M."/>
            <person name="Ghai R."/>
            <person name="Kavagutti S V."/>
        </authorList>
    </citation>
    <scope>NUCLEOTIDE SEQUENCE</scope>
</reference>
<organism evidence="4">
    <name type="scientific">uncultured Caudovirales phage</name>
    <dbReference type="NCBI Taxonomy" id="2100421"/>
    <lineage>
        <taxon>Viruses</taxon>
        <taxon>Duplodnaviria</taxon>
        <taxon>Heunggongvirae</taxon>
        <taxon>Uroviricota</taxon>
        <taxon>Caudoviricetes</taxon>
        <taxon>Peduoviridae</taxon>
        <taxon>Maltschvirus</taxon>
        <taxon>Maltschvirus maltsch</taxon>
    </lineage>
</organism>
<dbReference type="InterPro" id="IPR027417">
    <property type="entry name" value="P-loop_NTPase"/>
</dbReference>
<dbReference type="InterPro" id="IPR007807">
    <property type="entry name" value="TcmA/NAT10_helicase"/>
</dbReference>
<evidence type="ECO:0000256" key="2">
    <source>
        <dbReference type="ARBA" id="ARBA00022840"/>
    </source>
</evidence>
<dbReference type="Pfam" id="PF05127">
    <property type="entry name" value="NAT10_TcmA_helicase"/>
    <property type="match status" value="1"/>
</dbReference>
<feature type="domain" description="TcmA/NAT10 helicase" evidence="3">
    <location>
        <begin position="51"/>
        <end position="169"/>
    </location>
</feature>
<name>A0A6J5SIK2_9CAUD</name>